<evidence type="ECO:0000313" key="3">
    <source>
        <dbReference type="Proteomes" id="UP000654075"/>
    </source>
</evidence>
<organism evidence="2 3">
    <name type="scientific">Polarella glacialis</name>
    <name type="common">Dinoflagellate</name>
    <dbReference type="NCBI Taxonomy" id="89957"/>
    <lineage>
        <taxon>Eukaryota</taxon>
        <taxon>Sar</taxon>
        <taxon>Alveolata</taxon>
        <taxon>Dinophyceae</taxon>
        <taxon>Suessiales</taxon>
        <taxon>Suessiaceae</taxon>
        <taxon>Polarella</taxon>
    </lineage>
</organism>
<reference evidence="2" key="1">
    <citation type="submission" date="2021-02" db="EMBL/GenBank/DDBJ databases">
        <authorList>
            <person name="Dougan E. K."/>
            <person name="Rhodes N."/>
            <person name="Thang M."/>
            <person name="Chan C."/>
        </authorList>
    </citation>
    <scope>NUCLEOTIDE SEQUENCE</scope>
</reference>
<name>A0A813HTQ5_POLGL</name>
<keyword evidence="1" id="KW-0732">Signal</keyword>
<evidence type="ECO:0000313" key="2">
    <source>
        <dbReference type="EMBL" id="CAE8641112.1"/>
    </source>
</evidence>
<gene>
    <name evidence="2" type="ORF">PGLA1383_LOCUS55835</name>
</gene>
<accession>A0A813HTQ5</accession>
<dbReference type="AlphaFoldDB" id="A0A813HTQ5"/>
<dbReference type="OrthoDB" id="441233at2759"/>
<feature type="signal peptide" evidence="1">
    <location>
        <begin position="1"/>
        <end position="15"/>
    </location>
</feature>
<protein>
    <submittedName>
        <fullName evidence="2">Uncharacterized protein</fullName>
    </submittedName>
</protein>
<feature type="chain" id="PRO_5032727588" evidence="1">
    <location>
        <begin position="16"/>
        <end position="156"/>
    </location>
</feature>
<keyword evidence="3" id="KW-1185">Reference proteome</keyword>
<evidence type="ECO:0000256" key="1">
    <source>
        <dbReference type="SAM" id="SignalP"/>
    </source>
</evidence>
<comment type="caution">
    <text evidence="2">The sequence shown here is derived from an EMBL/GenBank/DDBJ whole genome shotgun (WGS) entry which is preliminary data.</text>
</comment>
<proteinExistence type="predicted"/>
<dbReference type="EMBL" id="CAJNNV010032808">
    <property type="protein sequence ID" value="CAE8641112.1"/>
    <property type="molecule type" value="Genomic_DNA"/>
</dbReference>
<dbReference type="Proteomes" id="UP000654075">
    <property type="component" value="Unassembled WGS sequence"/>
</dbReference>
<sequence>MALGAWARGVRLVRAWPLAACGNEASSSSAAACLSVASRLGRVRGCGTTVSASVDAPVLQWAVSDEEIASRDSNVGDTRAAYEQRKAAEVSLGPPFGRKVYVSNLRQKDGRTRVPKLTITDSSGAKWMTLSEADFEEIVKLMPKIKDEIIRYQKKL</sequence>